<accession>A0A974NHZ2</accession>
<protein>
    <submittedName>
        <fullName evidence="1">Uncharacterized protein</fullName>
    </submittedName>
</protein>
<organism evidence="1 2">
    <name type="scientific">Entomomonas asaccharolytica</name>
    <dbReference type="NCBI Taxonomy" id="2785331"/>
    <lineage>
        <taxon>Bacteria</taxon>
        <taxon>Pseudomonadati</taxon>
        <taxon>Pseudomonadota</taxon>
        <taxon>Gammaproteobacteria</taxon>
        <taxon>Pseudomonadales</taxon>
        <taxon>Pseudomonadaceae</taxon>
        <taxon>Entomomonas</taxon>
    </lineage>
</organism>
<dbReference type="KEGG" id="eaz:JHT90_06765"/>
<reference evidence="1 2" key="1">
    <citation type="submission" date="2021-01" db="EMBL/GenBank/DDBJ databases">
        <title>Entomomonas sp. F2A isolated from a house cricket (Acheta domesticus).</title>
        <authorList>
            <person name="Spergser J."/>
            <person name="Busse H.-J."/>
        </authorList>
    </citation>
    <scope>NUCLEOTIDE SEQUENCE [LARGE SCALE GENOMIC DNA]</scope>
    <source>
        <strain evidence="1 2">F2A</strain>
    </source>
</reference>
<dbReference type="RefSeq" id="WP_201095446.1">
    <property type="nucleotide sequence ID" value="NZ_CP067393.1"/>
</dbReference>
<dbReference type="AlphaFoldDB" id="A0A974NHZ2"/>
<proteinExistence type="predicted"/>
<keyword evidence="2" id="KW-1185">Reference proteome</keyword>
<sequence length="121" mass="13948">MINLAEFFDDPNFAQQVELLVGDGEYINGEWSQYYDPTIQTMIVQPTTPDDLQMLEEGERYFPSKMIHSVEPIKVGDVVIYQGNKWRIRAMSDWSEYGYYYGISIRRGGTEGSDSKGFEVP</sequence>
<evidence type="ECO:0000313" key="2">
    <source>
        <dbReference type="Proteomes" id="UP000595278"/>
    </source>
</evidence>
<name>A0A974NHZ2_9GAMM</name>
<evidence type="ECO:0000313" key="1">
    <source>
        <dbReference type="EMBL" id="QQP86941.1"/>
    </source>
</evidence>
<gene>
    <name evidence="1" type="ORF">JHT90_06765</name>
</gene>
<dbReference type="EMBL" id="CP067393">
    <property type="protein sequence ID" value="QQP86941.1"/>
    <property type="molecule type" value="Genomic_DNA"/>
</dbReference>
<dbReference type="Proteomes" id="UP000595278">
    <property type="component" value="Chromosome"/>
</dbReference>